<proteinExistence type="predicted"/>
<name>A0A6I8TVK0_AEDAE</name>
<gene>
    <name evidence="1" type="primary">110675647</name>
</gene>
<reference evidence="1" key="2">
    <citation type="submission" date="2020-05" db="UniProtKB">
        <authorList>
            <consortium name="EnsemblMetazoa"/>
        </authorList>
    </citation>
    <scope>IDENTIFICATION</scope>
    <source>
        <strain evidence="1">LVP_AGWG</strain>
    </source>
</reference>
<organism evidence="1 2">
    <name type="scientific">Aedes aegypti</name>
    <name type="common">Yellowfever mosquito</name>
    <name type="synonym">Culex aegypti</name>
    <dbReference type="NCBI Taxonomy" id="7159"/>
    <lineage>
        <taxon>Eukaryota</taxon>
        <taxon>Metazoa</taxon>
        <taxon>Ecdysozoa</taxon>
        <taxon>Arthropoda</taxon>
        <taxon>Hexapoda</taxon>
        <taxon>Insecta</taxon>
        <taxon>Pterygota</taxon>
        <taxon>Neoptera</taxon>
        <taxon>Endopterygota</taxon>
        <taxon>Diptera</taxon>
        <taxon>Nematocera</taxon>
        <taxon>Culicoidea</taxon>
        <taxon>Culicidae</taxon>
        <taxon>Culicinae</taxon>
        <taxon>Aedini</taxon>
        <taxon>Aedes</taxon>
        <taxon>Stegomyia</taxon>
    </lineage>
</organism>
<protein>
    <submittedName>
        <fullName evidence="1">Uncharacterized protein</fullName>
    </submittedName>
</protein>
<dbReference type="EnsemblMetazoa" id="AAEL027476-RA">
    <property type="protein sequence ID" value="AAEL027476-PA"/>
    <property type="gene ID" value="AAEL027476"/>
</dbReference>
<evidence type="ECO:0000313" key="2">
    <source>
        <dbReference type="Proteomes" id="UP000008820"/>
    </source>
</evidence>
<dbReference type="InParanoid" id="A0A6I8TVK0"/>
<evidence type="ECO:0000313" key="1">
    <source>
        <dbReference type="EnsemblMetazoa" id="AAEL027476-PA"/>
    </source>
</evidence>
<dbReference type="AlphaFoldDB" id="A0A6I8TVK0"/>
<accession>A0A6I8TVK0</accession>
<keyword evidence="2" id="KW-1185">Reference proteome</keyword>
<sequence length="252" mass="29431">MSLADDDDYRWLETARFSIRSPRARAAKCVQQELNRASERRRRPRKDCYLRAVRQRKEWEGRRSLGPQRKGMLKEAHKYLPQCDELLQNAADLYIASQLQNPNSPMNLLKIKEFEKIMQDTVQKFLQEPTCIQKQYLQAAVLSKFQQTVTCSDPFQILLALHWEKSTANMKQLQRGNTKLDTNINIGPFAHNLERAEAGEECDPTRLRLISWRNCVSEARNLWKLMSPDQKLPFFVQAYMASHFPASMDQAL</sequence>
<dbReference type="OrthoDB" id="7763011at2759"/>
<reference evidence="1 2" key="1">
    <citation type="submission" date="2017-06" db="EMBL/GenBank/DDBJ databases">
        <title>Aedes aegypti genome working group (AGWG) sequencing and assembly.</title>
        <authorList>
            <consortium name="Aedes aegypti Genome Working Group (AGWG)"/>
            <person name="Matthews B.J."/>
        </authorList>
    </citation>
    <scope>NUCLEOTIDE SEQUENCE [LARGE SCALE GENOMIC DNA]</scope>
    <source>
        <strain evidence="1 2">LVP_AGWG</strain>
    </source>
</reference>
<dbReference type="Proteomes" id="UP000008820">
    <property type="component" value="Chromosome 2"/>
</dbReference>